<keyword evidence="1" id="KW-0472">Membrane</keyword>
<proteinExistence type="predicted"/>
<reference evidence="2" key="1">
    <citation type="submission" date="2015-08" db="EMBL/GenBank/DDBJ databases">
        <title>The genome of the Asian arowana (Scleropages formosus).</title>
        <authorList>
            <person name="Tan M.H."/>
            <person name="Gan H.M."/>
            <person name="Croft L.J."/>
            <person name="Austin C.M."/>
        </authorList>
    </citation>
    <scope>NUCLEOTIDE SEQUENCE [LARGE SCALE GENOMIC DNA]</scope>
    <source>
        <strain evidence="2">Aro1</strain>
    </source>
</reference>
<sequence length="117" mass="13102">MSRKMDMFSPKTLRLARILLLALSFCCFIVFTNLSLQNNTIDISQLAETISTPVIVVIHTVFNLLGMIFAPPGLLVSTLYQVQMGAKQHKLQTGTLVQALDQWEEGFLALGLHLLWL</sequence>
<accession>A0A0P7XM20</accession>
<organism evidence="2 3">
    <name type="scientific">Scleropages formosus</name>
    <name type="common">Asian bonytongue</name>
    <name type="synonym">Osteoglossum formosum</name>
    <dbReference type="NCBI Taxonomy" id="113540"/>
    <lineage>
        <taxon>Eukaryota</taxon>
        <taxon>Metazoa</taxon>
        <taxon>Chordata</taxon>
        <taxon>Craniata</taxon>
        <taxon>Vertebrata</taxon>
        <taxon>Euteleostomi</taxon>
        <taxon>Actinopterygii</taxon>
        <taxon>Neopterygii</taxon>
        <taxon>Teleostei</taxon>
        <taxon>Osteoglossocephala</taxon>
        <taxon>Osteoglossomorpha</taxon>
        <taxon>Osteoglossiformes</taxon>
        <taxon>Osteoglossidae</taxon>
        <taxon>Scleropages</taxon>
    </lineage>
</organism>
<name>A0A0P7XM20_SCLFO</name>
<protein>
    <submittedName>
        <fullName evidence="2">Uncharacterized protein</fullName>
    </submittedName>
</protein>
<dbReference type="Proteomes" id="UP000034805">
    <property type="component" value="Unassembled WGS sequence"/>
</dbReference>
<evidence type="ECO:0000313" key="2">
    <source>
        <dbReference type="EMBL" id="KPP77859.1"/>
    </source>
</evidence>
<feature type="non-terminal residue" evidence="2">
    <location>
        <position position="117"/>
    </location>
</feature>
<keyword evidence="1" id="KW-0812">Transmembrane</keyword>
<dbReference type="AlphaFoldDB" id="A0A0P7XM20"/>
<comment type="caution">
    <text evidence="2">The sequence shown here is derived from an EMBL/GenBank/DDBJ whole genome shotgun (WGS) entry which is preliminary data.</text>
</comment>
<evidence type="ECO:0000256" key="1">
    <source>
        <dbReference type="SAM" id="Phobius"/>
    </source>
</evidence>
<gene>
    <name evidence="2" type="ORF">Z043_102681</name>
</gene>
<evidence type="ECO:0000313" key="3">
    <source>
        <dbReference type="Proteomes" id="UP000034805"/>
    </source>
</evidence>
<feature type="transmembrane region" description="Helical" evidence="1">
    <location>
        <begin position="53"/>
        <end position="80"/>
    </location>
</feature>
<dbReference type="EMBL" id="JARO02000641">
    <property type="protein sequence ID" value="KPP77859.1"/>
    <property type="molecule type" value="Genomic_DNA"/>
</dbReference>
<keyword evidence="1" id="KW-1133">Transmembrane helix</keyword>